<comment type="function">
    <text evidence="11">Involved in the transmission of sensory signals from the chemoreceptors to the flagellar motors. CheA is autophosphorylated; it can transfer its phosphate group to either CheB or CheY.</text>
</comment>
<dbReference type="InterPro" id="IPR037006">
    <property type="entry name" value="CheA-like_homodim_sf"/>
</dbReference>
<dbReference type="FunFam" id="1.20.120.160:FF:000008">
    <property type="entry name" value="Chemotaxis sensor histidine kinase CheA"/>
    <property type="match status" value="1"/>
</dbReference>
<evidence type="ECO:0000256" key="11">
    <source>
        <dbReference type="ARBA" id="ARBA00035100"/>
    </source>
</evidence>
<dbReference type="InterPro" id="IPR002545">
    <property type="entry name" value="CheW-lke_dom"/>
</dbReference>
<dbReference type="CDD" id="cd00731">
    <property type="entry name" value="CheA_reg"/>
    <property type="match status" value="1"/>
</dbReference>
<dbReference type="Pfam" id="PF01584">
    <property type="entry name" value="CheW"/>
    <property type="match status" value="1"/>
</dbReference>
<keyword evidence="8" id="KW-0418">Kinase</keyword>
<evidence type="ECO:0000256" key="10">
    <source>
        <dbReference type="ARBA" id="ARBA00023012"/>
    </source>
</evidence>
<dbReference type="Pfam" id="PF02895">
    <property type="entry name" value="H-kinase_dim"/>
    <property type="match status" value="1"/>
</dbReference>
<dbReference type="SMART" id="SM00387">
    <property type="entry name" value="HATPase_c"/>
    <property type="match status" value="1"/>
</dbReference>
<accession>A0A657LSW5</accession>
<dbReference type="InterPro" id="IPR004358">
    <property type="entry name" value="Sig_transdc_His_kin-like_C"/>
</dbReference>
<dbReference type="PRINTS" id="PR00344">
    <property type="entry name" value="BCTRLSENSOR"/>
</dbReference>
<evidence type="ECO:0000256" key="3">
    <source>
        <dbReference type="ARBA" id="ARBA00021495"/>
    </source>
</evidence>
<evidence type="ECO:0000256" key="8">
    <source>
        <dbReference type="ARBA" id="ARBA00022777"/>
    </source>
</evidence>
<dbReference type="InterPro" id="IPR005467">
    <property type="entry name" value="His_kinase_dom"/>
</dbReference>
<dbReference type="AlphaFoldDB" id="A0A657LSW5"/>
<feature type="domain" description="Histidine kinase" evidence="13">
    <location>
        <begin position="359"/>
        <end position="610"/>
    </location>
</feature>
<feature type="domain" description="CheW-like" evidence="14">
    <location>
        <begin position="612"/>
        <end position="748"/>
    </location>
</feature>
<evidence type="ECO:0000259" key="14">
    <source>
        <dbReference type="PROSITE" id="PS50851"/>
    </source>
</evidence>
<evidence type="ECO:0000313" key="16">
    <source>
        <dbReference type="EMBL" id="OJF96287.1"/>
    </source>
</evidence>
<evidence type="ECO:0000256" key="2">
    <source>
        <dbReference type="ARBA" id="ARBA00012438"/>
    </source>
</evidence>
<dbReference type="PANTHER" id="PTHR43395">
    <property type="entry name" value="SENSOR HISTIDINE KINASE CHEA"/>
    <property type="match status" value="1"/>
</dbReference>
<dbReference type="InterPro" id="IPR003594">
    <property type="entry name" value="HATPase_dom"/>
</dbReference>
<dbReference type="SMART" id="SM00260">
    <property type="entry name" value="CheW"/>
    <property type="match status" value="1"/>
</dbReference>
<dbReference type="EMBL" id="LSRP01000088">
    <property type="protein sequence ID" value="OJF96287.1"/>
    <property type="molecule type" value="Genomic_DNA"/>
</dbReference>
<dbReference type="InterPro" id="IPR008207">
    <property type="entry name" value="Sig_transdc_His_kin_Hpt_dom"/>
</dbReference>
<evidence type="ECO:0000256" key="9">
    <source>
        <dbReference type="ARBA" id="ARBA00022840"/>
    </source>
</evidence>
<dbReference type="SMART" id="SM01231">
    <property type="entry name" value="H-kinase_dim"/>
    <property type="match status" value="1"/>
</dbReference>
<dbReference type="InterPro" id="IPR036061">
    <property type="entry name" value="CheW-like_dom_sf"/>
</dbReference>
<reference evidence="16 17" key="1">
    <citation type="submission" date="2016-02" db="EMBL/GenBank/DDBJ databases">
        <title>Genome sequencing of a beta-galactosidase producing bacteria Rhizobium sp. 59.</title>
        <authorList>
            <person name="Wang D."/>
            <person name="Kot W."/>
            <person name="Qin Y."/>
            <person name="Hansen L."/>
            <person name="Naqvi K."/>
            <person name="Rensing C."/>
        </authorList>
    </citation>
    <scope>NUCLEOTIDE SEQUENCE [LARGE SCALE GENOMIC DNA]</scope>
    <source>
        <strain evidence="16 17">59</strain>
    </source>
</reference>
<evidence type="ECO:0000259" key="13">
    <source>
        <dbReference type="PROSITE" id="PS50109"/>
    </source>
</evidence>
<protein>
    <recommendedName>
        <fullName evidence="3">Chemotaxis protein CheA</fullName>
        <ecNumber evidence="2">2.7.13.3</ecNumber>
    </recommendedName>
</protein>
<dbReference type="SUPFAM" id="SSF47226">
    <property type="entry name" value="Histidine-containing phosphotransfer domain, HPT domain"/>
    <property type="match status" value="1"/>
</dbReference>
<keyword evidence="4" id="KW-0145">Chemotaxis</keyword>
<evidence type="ECO:0000256" key="6">
    <source>
        <dbReference type="ARBA" id="ARBA00022679"/>
    </source>
</evidence>
<keyword evidence="6" id="KW-0808">Transferase</keyword>
<dbReference type="Gene3D" id="1.10.287.560">
    <property type="entry name" value="Histidine kinase CheA-like, homodimeric domain"/>
    <property type="match status" value="1"/>
</dbReference>
<organism evidence="16 17">
    <name type="scientific">Pararhizobium antarcticum</name>
    <dbReference type="NCBI Taxonomy" id="1798805"/>
    <lineage>
        <taxon>Bacteria</taxon>
        <taxon>Pseudomonadati</taxon>
        <taxon>Pseudomonadota</taxon>
        <taxon>Alphaproteobacteria</taxon>
        <taxon>Hyphomicrobiales</taxon>
        <taxon>Rhizobiaceae</taxon>
        <taxon>Rhizobium/Agrobacterium group</taxon>
        <taxon>Pararhizobium</taxon>
    </lineage>
</organism>
<evidence type="ECO:0000256" key="7">
    <source>
        <dbReference type="ARBA" id="ARBA00022741"/>
    </source>
</evidence>
<dbReference type="Gene3D" id="3.30.565.10">
    <property type="entry name" value="Histidine kinase-like ATPase, C-terminal domain"/>
    <property type="match status" value="1"/>
</dbReference>
<dbReference type="GO" id="GO:0005524">
    <property type="term" value="F:ATP binding"/>
    <property type="evidence" value="ECO:0007669"/>
    <property type="project" value="UniProtKB-KW"/>
</dbReference>
<dbReference type="EC" id="2.7.13.3" evidence="2"/>
<name>A0A657LSW5_9HYPH</name>
<dbReference type="FunFam" id="2.30.30.40:FF:000048">
    <property type="entry name" value="Chemotaxis protein CheA, putative"/>
    <property type="match status" value="1"/>
</dbReference>
<dbReference type="Proteomes" id="UP000182661">
    <property type="component" value="Unassembled WGS sequence"/>
</dbReference>
<dbReference type="SUPFAM" id="SSF50341">
    <property type="entry name" value="CheW-like"/>
    <property type="match status" value="1"/>
</dbReference>
<dbReference type="RefSeq" id="WP_071833447.1">
    <property type="nucleotide sequence ID" value="NZ_LSRP01000088.1"/>
</dbReference>
<dbReference type="PANTHER" id="PTHR43395:SF10">
    <property type="entry name" value="CHEMOTAXIS PROTEIN CHEA"/>
    <property type="match status" value="1"/>
</dbReference>
<dbReference type="FunFam" id="3.30.565.10:FF:000016">
    <property type="entry name" value="Chemotaxis protein CheA, putative"/>
    <property type="match status" value="1"/>
</dbReference>
<dbReference type="GO" id="GO:0005737">
    <property type="term" value="C:cytoplasm"/>
    <property type="evidence" value="ECO:0007669"/>
    <property type="project" value="InterPro"/>
</dbReference>
<evidence type="ECO:0000256" key="12">
    <source>
        <dbReference type="PROSITE-ProRule" id="PRU00110"/>
    </source>
</evidence>
<dbReference type="GO" id="GO:0006935">
    <property type="term" value="P:chemotaxis"/>
    <property type="evidence" value="ECO:0007669"/>
    <property type="project" value="UniProtKB-KW"/>
</dbReference>
<evidence type="ECO:0000256" key="1">
    <source>
        <dbReference type="ARBA" id="ARBA00000085"/>
    </source>
</evidence>
<dbReference type="Pfam" id="PF02518">
    <property type="entry name" value="HATPase_c"/>
    <property type="match status" value="1"/>
</dbReference>
<dbReference type="CDD" id="cd16916">
    <property type="entry name" value="HATPase_CheA-like"/>
    <property type="match status" value="1"/>
</dbReference>
<dbReference type="Pfam" id="PF01627">
    <property type="entry name" value="Hpt"/>
    <property type="match status" value="1"/>
</dbReference>
<evidence type="ECO:0000313" key="17">
    <source>
        <dbReference type="Proteomes" id="UP000182661"/>
    </source>
</evidence>
<feature type="modified residue" description="Phosphohistidine" evidence="12">
    <location>
        <position position="46"/>
    </location>
</feature>
<evidence type="ECO:0000256" key="5">
    <source>
        <dbReference type="ARBA" id="ARBA00022553"/>
    </source>
</evidence>
<dbReference type="InterPro" id="IPR004105">
    <property type="entry name" value="CheA-like_dim"/>
</dbReference>
<comment type="caution">
    <text evidence="16">The sequence shown here is derived from an EMBL/GenBank/DDBJ whole genome shotgun (WGS) entry which is preliminary data.</text>
</comment>
<keyword evidence="7" id="KW-0547">Nucleotide-binding</keyword>
<dbReference type="Gene3D" id="2.30.30.40">
    <property type="entry name" value="SH3 Domains"/>
    <property type="match status" value="1"/>
</dbReference>
<dbReference type="FunFam" id="1.10.287.560:FF:000001">
    <property type="entry name" value="Histidine kinase chemotaxis protein CheA"/>
    <property type="match status" value="1"/>
</dbReference>
<dbReference type="CDD" id="cd00088">
    <property type="entry name" value="HPT"/>
    <property type="match status" value="1"/>
</dbReference>
<evidence type="ECO:0000256" key="4">
    <source>
        <dbReference type="ARBA" id="ARBA00022500"/>
    </source>
</evidence>
<dbReference type="InterPro" id="IPR036641">
    <property type="entry name" value="HPT_dom_sf"/>
</dbReference>
<dbReference type="InterPro" id="IPR036890">
    <property type="entry name" value="HATPase_C_sf"/>
</dbReference>
<keyword evidence="5 12" id="KW-0597">Phosphoprotein</keyword>
<dbReference type="PROSITE" id="PS50851">
    <property type="entry name" value="CHEW"/>
    <property type="match status" value="1"/>
</dbReference>
<evidence type="ECO:0000259" key="15">
    <source>
        <dbReference type="PROSITE" id="PS50894"/>
    </source>
</evidence>
<dbReference type="InterPro" id="IPR051315">
    <property type="entry name" value="Bact_Chemotaxis_CheA"/>
</dbReference>
<dbReference type="SMART" id="SM00073">
    <property type="entry name" value="HPT"/>
    <property type="match status" value="1"/>
</dbReference>
<dbReference type="PROSITE" id="PS50109">
    <property type="entry name" value="HIS_KIN"/>
    <property type="match status" value="1"/>
</dbReference>
<proteinExistence type="predicted"/>
<sequence length="761" mass="80972">MDMNEIKEIFFQECEEQLAELESGLLRLNDGDRDPETVNAVFRAVHSIKGGAGAFGLDDLVSFAHVFETTLDCVRSNKLEPNQEVLKVMLKSADVLADLTNVARDGGSVDQARSKQLIRELEALANGSPLPTASAAPAPVPAAKPAAPVAAAPAANDQGFMPVAFSFDEFGGDESDSADQPTYEVVFKPKSDLYTKGNEATLLLRDLSRLGEMSIHCDMSNLPPLEELDPEAAYFWWKISIKTDKGEDAVRSVFEFAEWDCDLEVSEVGDESAVVASDLPMQPVPFDLSALDDEGDASAAMAEEQENLASAQRDEAVAAAETASNVLQMAGNASRAASESAKNAAAAAAQNNAQQASSAVAPTIRVDLDRVDRLINLVGELVINQAMLSQSVIENDNNGTSSINMGLEELQQLTREIQDSVMAIRAQPVKPVFQRMARTVREIADITGKSVRLVTEGENTEVDKTVIDKLAEPLTHMIRNAVDHGLEMPEKRLAAGKSAEGTVKLTAKHRSGRIVIELSDDGAGINRTKVRQKAIDNDLITADANLSDEEIDNLIFHAGFSTADKVSDLSGRGVGMDVVKRSIQALGGRINISSKPGHGSTFTMSLPLTLAVLDGMVVTVAGQTLVVPLTAIVETLQPEAAAIHSFGATQRLISIRNSFCPLVDVGRILNFRSTQANPVEGVALLVESEGGGQRALMVDAIQGQRQVVIKSLEANYTHVPGIAAATILGDGRVALILDVDSVVSASRGHSLQLEASLAAAG</sequence>
<dbReference type="GO" id="GO:0000155">
    <property type="term" value="F:phosphorelay sensor kinase activity"/>
    <property type="evidence" value="ECO:0007669"/>
    <property type="project" value="InterPro"/>
</dbReference>
<dbReference type="Gene3D" id="1.20.120.160">
    <property type="entry name" value="HPT domain"/>
    <property type="match status" value="1"/>
</dbReference>
<dbReference type="InterPro" id="IPR036097">
    <property type="entry name" value="HisK_dim/P_sf"/>
</dbReference>
<dbReference type="OrthoDB" id="9803176at2"/>
<comment type="catalytic activity">
    <reaction evidence="1">
        <text>ATP + protein L-histidine = ADP + protein N-phospho-L-histidine.</text>
        <dbReference type="EC" id="2.7.13.3"/>
    </reaction>
</comment>
<keyword evidence="10" id="KW-0902">Two-component regulatory system</keyword>
<keyword evidence="17" id="KW-1185">Reference proteome</keyword>
<feature type="domain" description="HPt" evidence="15">
    <location>
        <begin position="1"/>
        <end position="103"/>
    </location>
</feature>
<dbReference type="SUPFAM" id="SSF55874">
    <property type="entry name" value="ATPase domain of HSP90 chaperone/DNA topoisomerase II/histidine kinase"/>
    <property type="match status" value="1"/>
</dbReference>
<gene>
    <name evidence="16" type="ORF">AX760_17965</name>
</gene>
<dbReference type="PROSITE" id="PS50894">
    <property type="entry name" value="HPT"/>
    <property type="match status" value="1"/>
</dbReference>
<keyword evidence="9" id="KW-0067">ATP-binding</keyword>
<dbReference type="SUPFAM" id="SSF47384">
    <property type="entry name" value="Homodimeric domain of signal transducing histidine kinase"/>
    <property type="match status" value="1"/>
</dbReference>